<evidence type="ECO:0000313" key="5">
    <source>
        <dbReference type="Proteomes" id="UP000253606"/>
    </source>
</evidence>
<proteinExistence type="predicted"/>
<reference evidence="4 5" key="1">
    <citation type="journal article" date="2018" name="Front. Microbiol.">
        <title>Hydrolytic Capabilities as a Key to Environmental Success: Chitinolytic and Cellulolytic Acidobacteria From Acidic Sub-arctic Soils and Boreal Peatlands.</title>
        <authorList>
            <person name="Belova S.E."/>
            <person name="Ravin N.V."/>
            <person name="Pankratov T.A."/>
            <person name="Rakitin A.L."/>
            <person name="Ivanova A.A."/>
            <person name="Beletsky A.V."/>
            <person name="Mardanov A.V."/>
            <person name="Sinninghe Damste J.S."/>
            <person name="Dedysh S.N."/>
        </authorList>
    </citation>
    <scope>NUCLEOTIDE SEQUENCE [LARGE SCALE GENOMIC DNA]</scope>
    <source>
        <strain evidence="4 5">SBC82</strain>
    </source>
</reference>
<dbReference type="AlphaFoldDB" id="A0A2Z5G638"/>
<feature type="domain" description="Carbohydrate kinase PfkB" evidence="3">
    <location>
        <begin position="84"/>
        <end position="343"/>
    </location>
</feature>
<dbReference type="GO" id="GO:0016301">
    <property type="term" value="F:kinase activity"/>
    <property type="evidence" value="ECO:0007669"/>
    <property type="project" value="UniProtKB-KW"/>
</dbReference>
<dbReference type="PANTHER" id="PTHR42774">
    <property type="entry name" value="PHOSPHOTRANSFERASE SYSTEM TRANSPORT PROTEIN"/>
    <property type="match status" value="1"/>
</dbReference>
<dbReference type="Gene3D" id="3.40.1190.20">
    <property type="match status" value="1"/>
</dbReference>
<dbReference type="SUPFAM" id="SSF53613">
    <property type="entry name" value="Ribokinase-like"/>
    <property type="match status" value="1"/>
</dbReference>
<accession>A0A2Z5G638</accession>
<name>A0A2Z5G638_9BACT</name>
<keyword evidence="1" id="KW-0808">Transferase</keyword>
<keyword evidence="2 4" id="KW-0418">Kinase</keyword>
<dbReference type="InterPro" id="IPR052562">
    <property type="entry name" value="Ketohexokinase-related"/>
</dbReference>
<evidence type="ECO:0000259" key="3">
    <source>
        <dbReference type="Pfam" id="PF00294"/>
    </source>
</evidence>
<protein>
    <submittedName>
        <fullName evidence="4">Ribokinase</fullName>
    </submittedName>
</protein>
<dbReference type="KEGG" id="abas:ACPOL_5196"/>
<dbReference type="EMBL" id="CP030840">
    <property type="protein sequence ID" value="AXC14450.1"/>
    <property type="molecule type" value="Genomic_DNA"/>
</dbReference>
<evidence type="ECO:0000256" key="2">
    <source>
        <dbReference type="ARBA" id="ARBA00022777"/>
    </source>
</evidence>
<dbReference type="InterPro" id="IPR002173">
    <property type="entry name" value="Carboh/pur_kinase_PfkB_CS"/>
</dbReference>
<dbReference type="Proteomes" id="UP000253606">
    <property type="component" value="Chromosome"/>
</dbReference>
<evidence type="ECO:0000256" key="1">
    <source>
        <dbReference type="ARBA" id="ARBA00022679"/>
    </source>
</evidence>
<evidence type="ECO:0000313" key="4">
    <source>
        <dbReference type="EMBL" id="AXC14450.1"/>
    </source>
</evidence>
<organism evidence="4 5">
    <name type="scientific">Acidisarcina polymorpha</name>
    <dbReference type="NCBI Taxonomy" id="2211140"/>
    <lineage>
        <taxon>Bacteria</taxon>
        <taxon>Pseudomonadati</taxon>
        <taxon>Acidobacteriota</taxon>
        <taxon>Terriglobia</taxon>
        <taxon>Terriglobales</taxon>
        <taxon>Acidobacteriaceae</taxon>
        <taxon>Acidisarcina</taxon>
    </lineage>
</organism>
<gene>
    <name evidence="4" type="ORF">ACPOL_5196</name>
</gene>
<sequence length="366" mass="39491">MIRRLFLIKSPVGPVPRLLLSKNALVLKAKLLRGAAGRELADGAVGAPIQVWKKVTDLLKVDLVGVGLNATDTLISLPHYPAPGSKTEYRDVSVMPGGQVATTVVACQHWGMTTRYVGKLGDDSAAKLHREAFVREGVEARLITVAGGASPQSLILVDADGERTVLGRRDERLILQPEDLDRQWVTNARALHVDGHDTAAATLAAEWAREAGIPVIADLDELYPGVEQLLEKIDYLIVSRDFPTRLMEEAHLEKALRRMQRRYRSVLTAATLGEEGVLAWDGKQFHHSPAFAVPVIDTTGAGDIFHAGFIYGLLQGWGLKRQLDFACAAAALNCTGIGARGGIQTVASIEQLMATGSRHPAARVVA</sequence>
<keyword evidence="5" id="KW-1185">Reference proteome</keyword>
<dbReference type="InterPro" id="IPR029056">
    <property type="entry name" value="Ribokinase-like"/>
</dbReference>
<dbReference type="PANTHER" id="PTHR42774:SF3">
    <property type="entry name" value="KETOHEXOKINASE"/>
    <property type="match status" value="1"/>
</dbReference>
<dbReference type="Pfam" id="PF00294">
    <property type="entry name" value="PfkB"/>
    <property type="match status" value="1"/>
</dbReference>
<dbReference type="InterPro" id="IPR011611">
    <property type="entry name" value="PfkB_dom"/>
</dbReference>
<dbReference type="PROSITE" id="PS00584">
    <property type="entry name" value="PFKB_KINASES_2"/>
    <property type="match status" value="1"/>
</dbReference>